<protein>
    <submittedName>
        <fullName evidence="2">PH domain-containing protein</fullName>
    </submittedName>
</protein>
<evidence type="ECO:0000313" key="2">
    <source>
        <dbReference type="WBParaSite" id="JU765_v2.g19203.t1"/>
    </source>
</evidence>
<organism evidence="1 2">
    <name type="scientific">Panagrolaimus sp. JU765</name>
    <dbReference type="NCBI Taxonomy" id="591449"/>
    <lineage>
        <taxon>Eukaryota</taxon>
        <taxon>Metazoa</taxon>
        <taxon>Ecdysozoa</taxon>
        <taxon>Nematoda</taxon>
        <taxon>Chromadorea</taxon>
        <taxon>Rhabditida</taxon>
        <taxon>Tylenchina</taxon>
        <taxon>Panagrolaimomorpha</taxon>
        <taxon>Panagrolaimoidea</taxon>
        <taxon>Panagrolaimidae</taxon>
        <taxon>Panagrolaimus</taxon>
    </lineage>
</organism>
<sequence>MEDDNATDIIKWLFRDDTQVDLAGDLRLKHDGSFINCEARLKGNLLAVKTVEAVLEPILVVCEKIRLETEVENNRTFILTYGDNHRLHFEGADNKVRELWILKIAMASHQIVRAGLDEVTHQYLQLFYIFFQ</sequence>
<dbReference type="Proteomes" id="UP000887576">
    <property type="component" value="Unplaced"/>
</dbReference>
<proteinExistence type="predicted"/>
<name>A0AC34QTH0_9BILA</name>
<accession>A0AC34QTH0</accession>
<evidence type="ECO:0000313" key="1">
    <source>
        <dbReference type="Proteomes" id="UP000887576"/>
    </source>
</evidence>
<reference evidence="2" key="1">
    <citation type="submission" date="2022-11" db="UniProtKB">
        <authorList>
            <consortium name="WormBaseParasite"/>
        </authorList>
    </citation>
    <scope>IDENTIFICATION</scope>
</reference>
<dbReference type="WBParaSite" id="JU765_v2.g19203.t1">
    <property type="protein sequence ID" value="JU765_v2.g19203.t1"/>
    <property type="gene ID" value="JU765_v2.g19203"/>
</dbReference>